<dbReference type="Gene3D" id="2.60.40.2700">
    <property type="match status" value="2"/>
</dbReference>
<feature type="domain" description="SLH" evidence="2">
    <location>
        <begin position="552"/>
        <end position="612"/>
    </location>
</feature>
<keyword evidence="1" id="KW-0732">Signal</keyword>
<gene>
    <name evidence="3" type="ORF">ABDK96_08715</name>
</gene>
<sequence length="732" mass="77457">MESSSLKRLGTRSLAITSSAAMLVGLTAAGAAAAPTAPLASEDTDAPNLVSFEVDPTEYNLDEGEAVIKVTAKITDATGVDRTTEDGDPIDPVLFAQSTSSSHRSDNIALDLVAGTATDGTYEGTLTIPVGSAAGDWQINLVSLGDTLGNEVAAAEKENVGAFSLKYNEVIDLTAEYDFFQDEAGTDNDSFTIPDIEGVTFRVDGTVVAPGRYTGQAEGAVSIVATAEAGYEFSEDLGIRDEESGDYVSEGLVSLSENEATWTHEFNVVTPADVQFFDRTGSQGDVYVIPDVEGVSYYLGSYVPGESEALEAGEHAGVGTVTVVAVADEGYELAADAQTSWTDTFETGYEQVVTGDVAISGDAQVGEALAAVTEDNLDTDAKWGPEAGVEFSYQWFAQDVPAEGEELTAPEAIEGATAATFIPTVDQLGQTITVEVTGSLDGYQPSEAVTSMSTDAVAEGYLTAATPAIKGAAQVGETLTADAGEWGQEGVELAYQWNADGKAIEGATGTTLELTEENLGQKITVTVTGSLENYLDTSVTSAATAAVAEAEAEVTFSDVNEENWFFSPVMWMVDNDITTGYKDGTFGPYKAVTRGEAVTFLFRYADEEFTAPESIELTDVPSDHNFFEAIAWATENGVVNGYSDNSFRSGHNMTRAEVAAVLYRQADVDYTAPDESPFTDVTPEHNQYEAISWLAENEIALGNTDGSFDPYADISRAEIAAFLERYNNVLSN</sequence>
<dbReference type="InterPro" id="IPR001119">
    <property type="entry name" value="SLH_dom"/>
</dbReference>
<dbReference type="RefSeq" id="WP_347920416.1">
    <property type="nucleotide sequence ID" value="NZ_JBDXMX010000003.1"/>
</dbReference>
<feature type="chain" id="PRO_5045610319" evidence="1">
    <location>
        <begin position="34"/>
        <end position="732"/>
    </location>
</feature>
<evidence type="ECO:0000256" key="1">
    <source>
        <dbReference type="SAM" id="SignalP"/>
    </source>
</evidence>
<dbReference type="EMBL" id="JBDXMX010000003">
    <property type="protein sequence ID" value="MEO9247759.1"/>
    <property type="molecule type" value="Genomic_DNA"/>
</dbReference>
<comment type="caution">
    <text evidence="3">The sequence shown here is derived from an EMBL/GenBank/DDBJ whole genome shotgun (WGS) entry which is preliminary data.</text>
</comment>
<dbReference type="Proteomes" id="UP001484097">
    <property type="component" value="Unassembled WGS sequence"/>
</dbReference>
<dbReference type="PROSITE" id="PS51272">
    <property type="entry name" value="SLH"/>
    <property type="match status" value="3"/>
</dbReference>
<feature type="domain" description="SLH" evidence="2">
    <location>
        <begin position="613"/>
        <end position="676"/>
    </location>
</feature>
<keyword evidence="4" id="KW-1185">Reference proteome</keyword>
<feature type="domain" description="SLH" evidence="2">
    <location>
        <begin position="677"/>
        <end position="732"/>
    </location>
</feature>
<dbReference type="Pfam" id="PF00395">
    <property type="entry name" value="SLH"/>
    <property type="match status" value="3"/>
</dbReference>
<dbReference type="InterPro" id="IPR051465">
    <property type="entry name" value="Cell_Envelope_Struct_Comp"/>
</dbReference>
<name>A0ABV0IHX5_9MICC</name>
<reference evidence="3 4" key="1">
    <citation type="submission" date="2024-05" db="EMBL/GenBank/DDBJ databases">
        <authorList>
            <person name="Yi C."/>
        </authorList>
    </citation>
    <scope>NUCLEOTIDE SEQUENCE [LARGE SCALE GENOMIC DNA]</scope>
    <source>
        <strain evidence="3 4">XS13</strain>
    </source>
</reference>
<evidence type="ECO:0000313" key="4">
    <source>
        <dbReference type="Proteomes" id="UP001484097"/>
    </source>
</evidence>
<organism evidence="3 4">
    <name type="scientific">Citricoccus nitrophenolicus</name>
    <dbReference type="NCBI Taxonomy" id="863575"/>
    <lineage>
        <taxon>Bacteria</taxon>
        <taxon>Bacillati</taxon>
        <taxon>Actinomycetota</taxon>
        <taxon>Actinomycetes</taxon>
        <taxon>Micrococcales</taxon>
        <taxon>Micrococcaceae</taxon>
        <taxon>Citricoccus</taxon>
    </lineage>
</organism>
<evidence type="ECO:0000313" key="3">
    <source>
        <dbReference type="EMBL" id="MEO9247759.1"/>
    </source>
</evidence>
<feature type="signal peptide" evidence="1">
    <location>
        <begin position="1"/>
        <end position="33"/>
    </location>
</feature>
<dbReference type="PANTHER" id="PTHR43308">
    <property type="entry name" value="OUTER MEMBRANE PROTEIN ALPHA-RELATED"/>
    <property type="match status" value="1"/>
</dbReference>
<protein>
    <submittedName>
        <fullName evidence="3">S-layer homology domain-containing protein</fullName>
    </submittedName>
</protein>
<evidence type="ECO:0000259" key="2">
    <source>
        <dbReference type="PROSITE" id="PS51272"/>
    </source>
</evidence>
<accession>A0ABV0IHX5</accession>
<proteinExistence type="predicted"/>